<comment type="subcellular location">
    <subcellularLocation>
        <location evidence="1 12">Cell membrane</location>
        <topology evidence="1 12">Multi-pass membrane protein</topology>
    </subcellularLocation>
</comment>
<keyword evidence="7" id="KW-0677">Repeat</keyword>
<sequence>MKELFGSPGKASGLLLRTGQFFFAGASVGAMASAAGFSISTAFCYLIASMGLQALWSLGLACLDIHALRLKRRLQTPILLSLLAVGDWVTSILSLGAASSSAGVMILFVVDSDLCKRDRKLECNMFGISIALAFISWFLLAISSYTVSTIPLEKELVSSVLSYVSGHLVDQNLINRAAVLECKQLHAFALKASIDSNTFVATALVDVYAKCNLIEESVLVFESMCEKSEVMWSSMVAGYVQNEFYEEAILLFHRARGTGLEHSQYILSSVISACAALAALIEGNQVHAVLHKSGYYANVFVVSSLVDMYAKCGCIREAYSVFSSAESKNVVLWNAMISGFSRNACSIQVMVLFEKMQQIYLIASMGLQALWSSGPACFDSHALRLKRGRQALILVSLFVVGDWVTSVLFISLGAASSSADSQE</sequence>
<dbReference type="PANTHER" id="PTHR32021:SF24">
    <property type="entry name" value="CASP-LIKE PROTEIN"/>
    <property type="match status" value="1"/>
</dbReference>
<evidence type="ECO:0000256" key="1">
    <source>
        <dbReference type="ARBA" id="ARBA00004651"/>
    </source>
</evidence>
<feature type="transmembrane region" description="Helical" evidence="12">
    <location>
        <begin position="21"/>
        <end position="48"/>
    </location>
</feature>
<dbReference type="PANTHER" id="PTHR32021">
    <property type="entry name" value="CASP-LIKE PROTEIN 5B3"/>
    <property type="match status" value="1"/>
</dbReference>
<name>A0A161WW93_DAUCS</name>
<proteinExistence type="inferred from homology"/>
<keyword evidence="8" id="KW-0809">Transit peptide</keyword>
<evidence type="ECO:0000256" key="9">
    <source>
        <dbReference type="ARBA" id="ARBA00022989"/>
    </source>
</evidence>
<accession>A0A161WW93</accession>
<evidence type="ECO:0000259" key="13">
    <source>
        <dbReference type="Pfam" id="PF04535"/>
    </source>
</evidence>
<evidence type="ECO:0000256" key="5">
    <source>
        <dbReference type="ARBA" id="ARBA00022475"/>
    </source>
</evidence>
<comment type="similarity">
    <text evidence="3 12">Belongs to the Casparian strip membrane proteins (CASP) family.</text>
</comment>
<keyword evidence="5 12" id="KW-1003">Cell membrane</keyword>
<feature type="repeat" description="PPR" evidence="11">
    <location>
        <begin position="228"/>
        <end position="262"/>
    </location>
</feature>
<dbReference type="Gene3D" id="1.25.40.10">
    <property type="entry name" value="Tetratricopeptide repeat domain"/>
    <property type="match status" value="2"/>
</dbReference>
<keyword evidence="6 12" id="KW-0812">Transmembrane</keyword>
<evidence type="ECO:0000256" key="12">
    <source>
        <dbReference type="RuleBase" id="RU361233"/>
    </source>
</evidence>
<dbReference type="Gramene" id="KZN02985">
    <property type="protein sequence ID" value="KZN02985"/>
    <property type="gene ID" value="DCAR_011741"/>
</dbReference>
<evidence type="ECO:0000313" key="14">
    <source>
        <dbReference type="EMBL" id="KZN02985.1"/>
    </source>
</evidence>
<feature type="transmembrane region" description="Helical" evidence="12">
    <location>
        <begin position="54"/>
        <end position="70"/>
    </location>
</feature>
<dbReference type="InterPro" id="IPR002885">
    <property type="entry name" value="PPR_rpt"/>
</dbReference>
<evidence type="ECO:0000256" key="4">
    <source>
        <dbReference type="ARBA" id="ARBA00011489"/>
    </source>
</evidence>
<comment type="caution">
    <text evidence="14">The sequence shown here is derived from an EMBL/GenBank/DDBJ whole genome shotgun (WGS) entry which is preliminary data.</text>
</comment>
<dbReference type="InterPro" id="IPR006702">
    <property type="entry name" value="CASP_dom"/>
</dbReference>
<feature type="domain" description="Casparian strip membrane protein" evidence="13">
    <location>
        <begin position="347"/>
        <end position="418"/>
    </location>
</feature>
<evidence type="ECO:0000256" key="8">
    <source>
        <dbReference type="ARBA" id="ARBA00022946"/>
    </source>
</evidence>
<feature type="transmembrane region" description="Helical" evidence="12">
    <location>
        <begin position="391"/>
        <end position="415"/>
    </location>
</feature>
<reference evidence="14" key="1">
    <citation type="journal article" date="2016" name="Nat. Genet.">
        <title>A high-quality carrot genome assembly provides new insights into carotenoid accumulation and asterid genome evolution.</title>
        <authorList>
            <person name="Iorizzo M."/>
            <person name="Ellison S."/>
            <person name="Senalik D."/>
            <person name="Zeng P."/>
            <person name="Satapoomin P."/>
            <person name="Huang J."/>
            <person name="Bowman M."/>
            <person name="Iovene M."/>
            <person name="Sanseverino W."/>
            <person name="Cavagnaro P."/>
            <person name="Yildiz M."/>
            <person name="Macko-Podgorni A."/>
            <person name="Moranska E."/>
            <person name="Grzebelus E."/>
            <person name="Grzebelus D."/>
            <person name="Ashrafi H."/>
            <person name="Zheng Z."/>
            <person name="Cheng S."/>
            <person name="Spooner D."/>
            <person name="Van Deynze A."/>
            <person name="Simon P."/>
        </authorList>
    </citation>
    <scope>NUCLEOTIDE SEQUENCE [LARGE SCALE GENOMIC DNA]</scope>
    <source>
        <tissue evidence="14">Leaf</tissue>
    </source>
</reference>
<dbReference type="Pfam" id="PF04535">
    <property type="entry name" value="CASP_dom"/>
    <property type="match status" value="2"/>
</dbReference>
<dbReference type="EMBL" id="LNRQ01000003">
    <property type="protein sequence ID" value="KZN02985.1"/>
    <property type="molecule type" value="Genomic_DNA"/>
</dbReference>
<dbReference type="PROSITE" id="PS51375">
    <property type="entry name" value="PPR"/>
    <property type="match status" value="2"/>
</dbReference>
<feature type="repeat" description="PPR" evidence="11">
    <location>
        <begin position="298"/>
        <end position="332"/>
    </location>
</feature>
<comment type="caution">
    <text evidence="12">Lacks conserved residue(s) required for the propagation of feature annotation.</text>
</comment>
<evidence type="ECO:0000256" key="11">
    <source>
        <dbReference type="PROSITE-ProRule" id="PRU00708"/>
    </source>
</evidence>
<evidence type="ECO:0000256" key="7">
    <source>
        <dbReference type="ARBA" id="ARBA00022737"/>
    </source>
</evidence>
<comment type="similarity">
    <text evidence="2">Belongs to the PPR family. PCMP-H subfamily.</text>
</comment>
<dbReference type="GO" id="GO:0005886">
    <property type="term" value="C:plasma membrane"/>
    <property type="evidence" value="ECO:0007669"/>
    <property type="project" value="UniProtKB-SubCell"/>
</dbReference>
<keyword evidence="10 12" id="KW-0472">Membrane</keyword>
<evidence type="ECO:0000256" key="10">
    <source>
        <dbReference type="ARBA" id="ARBA00023136"/>
    </source>
</evidence>
<comment type="subunit">
    <text evidence="4 12">Homodimer and heterodimers.</text>
</comment>
<dbReference type="InterPro" id="IPR045009">
    <property type="entry name" value="CASPL-5"/>
</dbReference>
<feature type="transmembrane region" description="Helical" evidence="12">
    <location>
        <begin position="82"/>
        <end position="110"/>
    </location>
</feature>
<evidence type="ECO:0000256" key="6">
    <source>
        <dbReference type="ARBA" id="ARBA00022692"/>
    </source>
</evidence>
<feature type="transmembrane region" description="Helical" evidence="12">
    <location>
        <begin position="125"/>
        <end position="147"/>
    </location>
</feature>
<gene>
    <name evidence="14" type="ORF">DCAR_011741</name>
</gene>
<feature type="domain" description="Casparian strip membrane protein" evidence="13">
    <location>
        <begin position="8"/>
        <end position="139"/>
    </location>
</feature>
<dbReference type="FunFam" id="1.25.40.10:FF:000488">
    <property type="entry name" value="Pentatricopeptide repeat-containing protein, mitochondrial"/>
    <property type="match status" value="1"/>
</dbReference>
<protein>
    <recommendedName>
        <fullName evidence="12">CASP-like protein</fullName>
    </recommendedName>
</protein>
<organism evidence="14">
    <name type="scientific">Daucus carota subsp. sativus</name>
    <name type="common">Carrot</name>
    <dbReference type="NCBI Taxonomy" id="79200"/>
    <lineage>
        <taxon>Eukaryota</taxon>
        <taxon>Viridiplantae</taxon>
        <taxon>Streptophyta</taxon>
        <taxon>Embryophyta</taxon>
        <taxon>Tracheophyta</taxon>
        <taxon>Spermatophyta</taxon>
        <taxon>Magnoliopsida</taxon>
        <taxon>eudicotyledons</taxon>
        <taxon>Gunneridae</taxon>
        <taxon>Pentapetalae</taxon>
        <taxon>asterids</taxon>
        <taxon>campanulids</taxon>
        <taxon>Apiales</taxon>
        <taxon>Apiaceae</taxon>
        <taxon>Apioideae</taxon>
        <taxon>Scandiceae</taxon>
        <taxon>Daucinae</taxon>
        <taxon>Daucus</taxon>
        <taxon>Daucus sect. Daucus</taxon>
    </lineage>
</organism>
<dbReference type="AlphaFoldDB" id="A0A161WW93"/>
<evidence type="ECO:0000256" key="2">
    <source>
        <dbReference type="ARBA" id="ARBA00006643"/>
    </source>
</evidence>
<dbReference type="InterPro" id="IPR011990">
    <property type="entry name" value="TPR-like_helical_dom_sf"/>
</dbReference>
<keyword evidence="9 12" id="KW-1133">Transmembrane helix</keyword>
<evidence type="ECO:0000256" key="3">
    <source>
        <dbReference type="ARBA" id="ARBA00007651"/>
    </source>
</evidence>
<dbReference type="Pfam" id="PF01535">
    <property type="entry name" value="PPR"/>
    <property type="match status" value="3"/>
</dbReference>